<organism evidence="1 2">
    <name type="scientific">Actinoplanes regularis</name>
    <dbReference type="NCBI Taxonomy" id="52697"/>
    <lineage>
        <taxon>Bacteria</taxon>
        <taxon>Bacillati</taxon>
        <taxon>Actinomycetota</taxon>
        <taxon>Actinomycetes</taxon>
        <taxon>Micromonosporales</taxon>
        <taxon>Micromonosporaceae</taxon>
        <taxon>Actinoplanes</taxon>
    </lineage>
</organism>
<dbReference type="OrthoDB" id="9803914at2"/>
<accession>A0A239KQP5</accession>
<dbReference type="RefSeq" id="WP_143232971.1">
    <property type="nucleotide sequence ID" value="NZ_BOMU01000158.1"/>
</dbReference>
<dbReference type="AlphaFoldDB" id="A0A239KQP5"/>
<proteinExistence type="predicted"/>
<name>A0A239KQP5_9ACTN</name>
<gene>
    <name evidence="1" type="ORF">SAMN06264365_1633</name>
</gene>
<dbReference type="EMBL" id="FZNR01000063">
    <property type="protein sequence ID" value="SNT19943.1"/>
    <property type="molecule type" value="Genomic_DNA"/>
</dbReference>
<keyword evidence="2" id="KW-1185">Reference proteome</keyword>
<protein>
    <submittedName>
        <fullName evidence="1">Uncharacterized protein</fullName>
    </submittedName>
</protein>
<evidence type="ECO:0000313" key="2">
    <source>
        <dbReference type="Proteomes" id="UP000198415"/>
    </source>
</evidence>
<dbReference type="Proteomes" id="UP000198415">
    <property type="component" value="Unassembled WGS sequence"/>
</dbReference>
<evidence type="ECO:0000313" key="1">
    <source>
        <dbReference type="EMBL" id="SNT19943.1"/>
    </source>
</evidence>
<sequence>MINAVSAGMGVILSALYQASIKVEQVFTGIRLCYDISVPGLPAEDVSYRGTYPLYLEHDGTLTFYCMEIGLPYPSGVVSDFPSEIRLSMSVRPHERGFTIGAGIEVDLVTPLHNLEAGEHQIMSRTEEQATVSGAVAAIGHCQEAFAEHYDL</sequence>
<reference evidence="1 2" key="1">
    <citation type="submission" date="2017-06" db="EMBL/GenBank/DDBJ databases">
        <authorList>
            <person name="Kim H.J."/>
            <person name="Triplett B.A."/>
        </authorList>
    </citation>
    <scope>NUCLEOTIDE SEQUENCE [LARGE SCALE GENOMIC DNA]</scope>
    <source>
        <strain evidence="1 2">DSM 43151</strain>
    </source>
</reference>